<protein>
    <recommendedName>
        <fullName evidence="4">YD repeat-containing protein</fullName>
    </recommendedName>
</protein>
<proteinExistence type="predicted"/>
<keyword evidence="3" id="KW-1185">Reference proteome</keyword>
<feature type="signal peptide" evidence="1">
    <location>
        <begin position="1"/>
        <end position="18"/>
    </location>
</feature>
<name>A0ABW8Y3K3_9FLAO</name>
<keyword evidence="1" id="KW-0732">Signal</keyword>
<dbReference type="Proteomes" id="UP001629058">
    <property type="component" value="Unassembled WGS sequence"/>
</dbReference>
<feature type="chain" id="PRO_5045538472" description="YD repeat-containing protein" evidence="1">
    <location>
        <begin position="19"/>
        <end position="452"/>
    </location>
</feature>
<dbReference type="RefSeq" id="WP_408090382.1">
    <property type="nucleotide sequence ID" value="NZ_JBELPY010000006.1"/>
</dbReference>
<reference evidence="2 3" key="1">
    <citation type="submission" date="2024-06" db="EMBL/GenBank/DDBJ databases">
        <authorList>
            <person name="Kaempfer P."/>
            <person name="Viver T."/>
        </authorList>
    </citation>
    <scope>NUCLEOTIDE SEQUENCE [LARGE SCALE GENOMIC DNA]</scope>
    <source>
        <strain evidence="2 3">ST-37</strain>
    </source>
</reference>
<accession>A0ABW8Y3K3</accession>
<sequence length="452" mass="54394">MRRVFLFFLLFNFLTAPAQQKLNWGEILYGNMEGLNKNKIKTLKLKKGNKIIRSVEVISDQEILVKDSLNTQYFGFNQENRLISVKSILDKGIQQFNLNFKDNFINKISKTIDYKSGIVFFDQFSKVSFNDTLYNERETYNFASATKDTLNIFRVRYFFNQQNPNLSYRETYNSGIAWTKKYFNQTEVEKRVFDDHIKIDSLLQKDGKRIQYRFENYPDHQIMRIENDSVLTIQKKLGKKVSEKLEYASLPFSEIFYDENENIKEKIIYKNYQNPFKEWVLWEEIKYDEKGKVLSRKHPNKKQYKLKTGVLVFRKSETIIYSHDYIIKDFPKYHEYYYAQIYSPSILFNLKFSNKFIQNFDTSFFEEGEMIYIYVKFQEDAKIISDYSASKDVKEEGIRTSKSVRRKEWFIKRYFEDLEVEIELITGKKHKIELSQNPELLNFPIHIFIIKE</sequence>
<evidence type="ECO:0008006" key="4">
    <source>
        <dbReference type="Google" id="ProtNLM"/>
    </source>
</evidence>
<gene>
    <name evidence="2" type="ORF">ABS765_10795</name>
</gene>
<evidence type="ECO:0000313" key="3">
    <source>
        <dbReference type="Proteomes" id="UP001629058"/>
    </source>
</evidence>
<organism evidence="2 3">
    <name type="scientific">Chryseobacterium terrae</name>
    <dbReference type="NCBI Taxonomy" id="3163299"/>
    <lineage>
        <taxon>Bacteria</taxon>
        <taxon>Pseudomonadati</taxon>
        <taxon>Bacteroidota</taxon>
        <taxon>Flavobacteriia</taxon>
        <taxon>Flavobacteriales</taxon>
        <taxon>Weeksellaceae</taxon>
        <taxon>Chryseobacterium group</taxon>
        <taxon>Chryseobacterium</taxon>
    </lineage>
</organism>
<evidence type="ECO:0000313" key="2">
    <source>
        <dbReference type="EMBL" id="MFL9834514.1"/>
    </source>
</evidence>
<dbReference type="EMBL" id="JBELPY010000006">
    <property type="protein sequence ID" value="MFL9834514.1"/>
    <property type="molecule type" value="Genomic_DNA"/>
</dbReference>
<comment type="caution">
    <text evidence="2">The sequence shown here is derived from an EMBL/GenBank/DDBJ whole genome shotgun (WGS) entry which is preliminary data.</text>
</comment>
<evidence type="ECO:0000256" key="1">
    <source>
        <dbReference type="SAM" id="SignalP"/>
    </source>
</evidence>